<feature type="domain" description="Bacterial type II secretion system protein E" evidence="4">
    <location>
        <begin position="384"/>
        <end position="398"/>
    </location>
</feature>
<dbReference type="GO" id="GO:0005524">
    <property type="term" value="F:ATP binding"/>
    <property type="evidence" value="ECO:0007669"/>
    <property type="project" value="UniProtKB-KW"/>
</dbReference>
<dbReference type="STRING" id="1121331.SAMN02745248_00768"/>
<dbReference type="AlphaFoldDB" id="A0A1M6LI33"/>
<comment type="similarity">
    <text evidence="1">Belongs to the GSP E family.</text>
</comment>
<dbReference type="PANTHER" id="PTHR30258">
    <property type="entry name" value="TYPE II SECRETION SYSTEM PROTEIN GSPE-RELATED"/>
    <property type="match status" value="1"/>
</dbReference>
<proteinExistence type="inferred from homology"/>
<evidence type="ECO:0000256" key="2">
    <source>
        <dbReference type="ARBA" id="ARBA00022741"/>
    </source>
</evidence>
<evidence type="ECO:0000313" key="6">
    <source>
        <dbReference type="Proteomes" id="UP000183952"/>
    </source>
</evidence>
<dbReference type="InterPro" id="IPR003593">
    <property type="entry name" value="AAA+_ATPase"/>
</dbReference>
<dbReference type="EMBL" id="FRAD01000005">
    <property type="protein sequence ID" value="SHJ70854.1"/>
    <property type="molecule type" value="Genomic_DNA"/>
</dbReference>
<accession>A0A1M6LI33</accession>
<organism evidence="5 6">
    <name type="scientific">Hathewaya proteolytica DSM 3090</name>
    <dbReference type="NCBI Taxonomy" id="1121331"/>
    <lineage>
        <taxon>Bacteria</taxon>
        <taxon>Bacillati</taxon>
        <taxon>Bacillota</taxon>
        <taxon>Clostridia</taxon>
        <taxon>Eubacteriales</taxon>
        <taxon>Clostridiaceae</taxon>
        <taxon>Hathewaya</taxon>
    </lineage>
</organism>
<dbReference type="Pfam" id="PF00437">
    <property type="entry name" value="T2SSE"/>
    <property type="match status" value="1"/>
</dbReference>
<dbReference type="Gene3D" id="3.30.450.90">
    <property type="match status" value="1"/>
</dbReference>
<keyword evidence="2" id="KW-0547">Nucleotide-binding</keyword>
<dbReference type="SMART" id="SM00382">
    <property type="entry name" value="AAA"/>
    <property type="match status" value="1"/>
</dbReference>
<keyword evidence="6" id="KW-1185">Reference proteome</keyword>
<keyword evidence="3" id="KW-0067">ATP-binding</keyword>
<dbReference type="InterPro" id="IPR007831">
    <property type="entry name" value="T2SS_GspE_N"/>
</dbReference>
<gene>
    <name evidence="5" type="ORF">SAMN02745248_00768</name>
</gene>
<dbReference type="Proteomes" id="UP000183952">
    <property type="component" value="Unassembled WGS sequence"/>
</dbReference>
<protein>
    <submittedName>
        <fullName evidence="5">Type II secretion system protein E (GspE)</fullName>
    </submittedName>
</protein>
<dbReference type="Gene3D" id="3.30.300.160">
    <property type="entry name" value="Type II secretion system, protein E, N-terminal domain"/>
    <property type="match status" value="1"/>
</dbReference>
<dbReference type="PROSITE" id="PS00662">
    <property type="entry name" value="T2SP_E"/>
    <property type="match status" value="1"/>
</dbReference>
<dbReference type="FunFam" id="3.30.300.160:FF:000002">
    <property type="entry name" value="Type II secretion system protein E"/>
    <property type="match status" value="1"/>
</dbReference>
<sequence length="564" mass="63525">MMVWKKKEKKRIGDMLLEEGIITEEQLKEVLEVQKNTKGKFGEILLQKGFINEEDLINFLSKQMNIKKIDLSDMDIPEETVFNIPKDIAERYNVIAFKEELGVLCVAMTDPSNLIVVDDLRFITQKNIQVFLCKQDSIQQAINKYYKKQDNAETIADLKKEYEIEEIKETEINISESEVSNAPTVKLTNSILTGAIEAGASDIHVEPFEKNVLVRYRVDGSLKEIMFIPKNAYAAVSTRMKIMSGMNIAEKRIPQDGRIQMKVKGKPYDFRVNSLPTIYGEKIVIRILDRTGSLIGRELLGFTDEENLVIDKMLRRPNGIVLVTGPTGSGKTTTLYSFLKEINTTDKNIITIEDPVEYMLDRVNQVQVNSKAGLTFASGLRSMLRQDPDVIMVGEIRDEETAQIAVRASITGHFVLSTLHTNDAPSTVTRLIDMNLEPYLVADALEGIIAQRLVKRICPHCKEAKMSDEWETEVLGLEKPEMIHYGKGCKYCGGTGLKGRIAVHEVMSMSTELKKIIEHNGTVEEIGEAAKKNGMVSLFDNCRELVLKGLTTVNEMIKVVHEGE</sequence>
<evidence type="ECO:0000256" key="3">
    <source>
        <dbReference type="ARBA" id="ARBA00022840"/>
    </source>
</evidence>
<dbReference type="GO" id="GO:0016887">
    <property type="term" value="F:ATP hydrolysis activity"/>
    <property type="evidence" value="ECO:0007669"/>
    <property type="project" value="TreeGrafter"/>
</dbReference>
<name>A0A1M6LI33_9CLOT</name>
<dbReference type="SUPFAM" id="SSF52540">
    <property type="entry name" value="P-loop containing nucleoside triphosphate hydrolases"/>
    <property type="match status" value="1"/>
</dbReference>
<dbReference type="GO" id="GO:0005886">
    <property type="term" value="C:plasma membrane"/>
    <property type="evidence" value="ECO:0007669"/>
    <property type="project" value="TreeGrafter"/>
</dbReference>
<dbReference type="FunFam" id="3.30.450.90:FF:000001">
    <property type="entry name" value="Type II secretion system ATPase GspE"/>
    <property type="match status" value="1"/>
</dbReference>
<reference evidence="5 6" key="1">
    <citation type="submission" date="2016-11" db="EMBL/GenBank/DDBJ databases">
        <authorList>
            <person name="Jaros S."/>
            <person name="Januszkiewicz K."/>
            <person name="Wedrychowicz H."/>
        </authorList>
    </citation>
    <scope>NUCLEOTIDE SEQUENCE [LARGE SCALE GENOMIC DNA]</scope>
    <source>
        <strain evidence="5 6">DSM 3090</strain>
    </source>
</reference>
<dbReference type="Pfam" id="PF05157">
    <property type="entry name" value="MshEN"/>
    <property type="match status" value="1"/>
</dbReference>
<dbReference type="CDD" id="cd01129">
    <property type="entry name" value="PulE-GspE-like"/>
    <property type="match status" value="1"/>
</dbReference>
<evidence type="ECO:0000313" key="5">
    <source>
        <dbReference type="EMBL" id="SHJ70854.1"/>
    </source>
</evidence>
<evidence type="ECO:0000256" key="1">
    <source>
        <dbReference type="ARBA" id="ARBA00006611"/>
    </source>
</evidence>
<dbReference type="RefSeq" id="WP_242942318.1">
    <property type="nucleotide sequence ID" value="NZ_FRAD01000005.1"/>
</dbReference>
<evidence type="ECO:0000259" key="4">
    <source>
        <dbReference type="PROSITE" id="PS00662"/>
    </source>
</evidence>
<dbReference type="FunFam" id="3.40.50.300:FF:000398">
    <property type="entry name" value="Type IV pilus assembly ATPase PilB"/>
    <property type="match status" value="1"/>
</dbReference>
<dbReference type="SUPFAM" id="SSF160246">
    <property type="entry name" value="EspE N-terminal domain-like"/>
    <property type="match status" value="1"/>
</dbReference>
<dbReference type="InterPro" id="IPR027417">
    <property type="entry name" value="P-loop_NTPase"/>
</dbReference>
<dbReference type="InterPro" id="IPR001482">
    <property type="entry name" value="T2SS/T4SS_dom"/>
</dbReference>
<dbReference type="PANTHER" id="PTHR30258:SF1">
    <property type="entry name" value="PROTEIN TRANSPORT PROTEIN HOFB HOMOLOG"/>
    <property type="match status" value="1"/>
</dbReference>
<dbReference type="InterPro" id="IPR037257">
    <property type="entry name" value="T2SS_E_N_sf"/>
</dbReference>
<dbReference type="Gene3D" id="3.40.50.300">
    <property type="entry name" value="P-loop containing nucleotide triphosphate hydrolases"/>
    <property type="match status" value="1"/>
</dbReference>